<feature type="compositionally biased region" description="Basic and acidic residues" evidence="7">
    <location>
        <begin position="761"/>
        <end position="776"/>
    </location>
</feature>
<evidence type="ECO:0008006" key="13">
    <source>
        <dbReference type="Google" id="ProtNLM"/>
    </source>
</evidence>
<evidence type="ECO:0000313" key="12">
    <source>
        <dbReference type="Proteomes" id="UP000013827"/>
    </source>
</evidence>
<dbReference type="RefSeq" id="XP_005779780.1">
    <property type="nucleotide sequence ID" value="XM_005779723.1"/>
</dbReference>
<dbReference type="eggNOG" id="ENOG502QT4H">
    <property type="taxonomic scope" value="Eukaryota"/>
</dbReference>
<protein>
    <recommendedName>
        <fullName evidence="13">ShKT domain-containing protein</fullName>
    </recommendedName>
</protein>
<evidence type="ECO:0000256" key="6">
    <source>
        <dbReference type="ARBA" id="ARBA00023136"/>
    </source>
</evidence>
<evidence type="ECO:0000256" key="5">
    <source>
        <dbReference type="ARBA" id="ARBA00022989"/>
    </source>
</evidence>
<dbReference type="STRING" id="2903.R1EWI2"/>
<name>A0A0D3JV16_EMIH1</name>
<dbReference type="KEGG" id="ehx:EMIHUDRAFT_114709"/>
<dbReference type="PANTHER" id="PTHR14463:SF10">
    <property type="entry name" value="LIPASE MATURATION FACTOR 1"/>
    <property type="match status" value="1"/>
</dbReference>
<organism evidence="11 12">
    <name type="scientific">Emiliania huxleyi (strain CCMP1516)</name>
    <dbReference type="NCBI Taxonomy" id="280463"/>
    <lineage>
        <taxon>Eukaryota</taxon>
        <taxon>Haptista</taxon>
        <taxon>Haptophyta</taxon>
        <taxon>Prymnesiophyceae</taxon>
        <taxon>Isochrysidales</taxon>
        <taxon>Noelaerhabdaceae</taxon>
        <taxon>Emiliania</taxon>
    </lineage>
</organism>
<feature type="domain" description="ShKT" evidence="8">
    <location>
        <begin position="784"/>
        <end position="813"/>
    </location>
</feature>
<keyword evidence="3" id="KW-0812">Transmembrane</keyword>
<evidence type="ECO:0000256" key="4">
    <source>
        <dbReference type="ARBA" id="ARBA00022824"/>
    </source>
</evidence>
<evidence type="ECO:0000259" key="9">
    <source>
        <dbReference type="Pfam" id="PF06762"/>
    </source>
</evidence>
<dbReference type="HOGENOM" id="CLU_346290_0_0_1"/>
<proteinExistence type="inferred from homology"/>
<feature type="domain" description="Lipase maturation factor 1/2 N-terminal" evidence="9">
    <location>
        <begin position="364"/>
        <end position="524"/>
    </location>
</feature>
<dbReference type="EnsemblProtists" id="EOD27351">
    <property type="protein sequence ID" value="EOD27351"/>
    <property type="gene ID" value="EMIHUDRAFT_114709"/>
</dbReference>
<dbReference type="InterPro" id="IPR003582">
    <property type="entry name" value="ShKT_dom"/>
</dbReference>
<evidence type="ECO:0000256" key="2">
    <source>
        <dbReference type="ARBA" id="ARBA00005512"/>
    </source>
</evidence>
<dbReference type="GeneID" id="17272894"/>
<dbReference type="AlphaFoldDB" id="A0A0D3JV16"/>
<evidence type="ECO:0000256" key="3">
    <source>
        <dbReference type="ARBA" id="ARBA00022692"/>
    </source>
</evidence>
<comment type="similarity">
    <text evidence="2">Belongs to the lipase maturation factor family.</text>
</comment>
<reference evidence="12" key="1">
    <citation type="journal article" date="2013" name="Nature">
        <title>Pan genome of the phytoplankton Emiliania underpins its global distribution.</title>
        <authorList>
            <person name="Read B.A."/>
            <person name="Kegel J."/>
            <person name="Klute M.J."/>
            <person name="Kuo A."/>
            <person name="Lefebvre S.C."/>
            <person name="Maumus F."/>
            <person name="Mayer C."/>
            <person name="Miller J."/>
            <person name="Monier A."/>
            <person name="Salamov A."/>
            <person name="Young J."/>
            <person name="Aguilar M."/>
            <person name="Claverie J.M."/>
            <person name="Frickenhaus S."/>
            <person name="Gonzalez K."/>
            <person name="Herman E.K."/>
            <person name="Lin Y.C."/>
            <person name="Napier J."/>
            <person name="Ogata H."/>
            <person name="Sarno A.F."/>
            <person name="Shmutz J."/>
            <person name="Schroeder D."/>
            <person name="de Vargas C."/>
            <person name="Verret F."/>
            <person name="von Dassow P."/>
            <person name="Valentin K."/>
            <person name="Van de Peer Y."/>
            <person name="Wheeler G."/>
            <person name="Dacks J.B."/>
            <person name="Delwiche C.F."/>
            <person name="Dyhrman S.T."/>
            <person name="Glockner G."/>
            <person name="John U."/>
            <person name="Richards T."/>
            <person name="Worden A.Z."/>
            <person name="Zhang X."/>
            <person name="Grigoriev I.V."/>
            <person name="Allen A.E."/>
            <person name="Bidle K."/>
            <person name="Borodovsky M."/>
            <person name="Bowler C."/>
            <person name="Brownlee C."/>
            <person name="Cock J.M."/>
            <person name="Elias M."/>
            <person name="Gladyshev V.N."/>
            <person name="Groth M."/>
            <person name="Guda C."/>
            <person name="Hadaegh A."/>
            <person name="Iglesias-Rodriguez M.D."/>
            <person name="Jenkins J."/>
            <person name="Jones B.M."/>
            <person name="Lawson T."/>
            <person name="Leese F."/>
            <person name="Lindquist E."/>
            <person name="Lobanov A."/>
            <person name="Lomsadze A."/>
            <person name="Malik S.B."/>
            <person name="Marsh M.E."/>
            <person name="Mackinder L."/>
            <person name="Mock T."/>
            <person name="Mueller-Roeber B."/>
            <person name="Pagarete A."/>
            <person name="Parker M."/>
            <person name="Probert I."/>
            <person name="Quesneville H."/>
            <person name="Raines C."/>
            <person name="Rensing S.A."/>
            <person name="Riano-Pachon D.M."/>
            <person name="Richier S."/>
            <person name="Rokitta S."/>
            <person name="Shiraiwa Y."/>
            <person name="Soanes D.M."/>
            <person name="van der Giezen M."/>
            <person name="Wahlund T.M."/>
            <person name="Williams B."/>
            <person name="Wilson W."/>
            <person name="Wolfe G."/>
            <person name="Wurch L.L."/>
        </authorList>
    </citation>
    <scope>NUCLEOTIDE SEQUENCE</scope>
</reference>
<keyword evidence="4" id="KW-0256">Endoplasmic reticulum</keyword>
<dbReference type="InterPro" id="IPR057434">
    <property type="entry name" value="LMF1/2_N"/>
</dbReference>
<dbReference type="Pfam" id="PF01549">
    <property type="entry name" value="ShK"/>
    <property type="match status" value="1"/>
</dbReference>
<reference evidence="11" key="2">
    <citation type="submission" date="2024-10" db="UniProtKB">
        <authorList>
            <consortium name="EnsemblProtists"/>
        </authorList>
    </citation>
    <scope>IDENTIFICATION</scope>
</reference>
<evidence type="ECO:0000256" key="7">
    <source>
        <dbReference type="SAM" id="MobiDB-lite"/>
    </source>
</evidence>
<evidence type="ECO:0000259" key="8">
    <source>
        <dbReference type="Pfam" id="PF01549"/>
    </source>
</evidence>
<keyword evidence="6" id="KW-0472">Membrane</keyword>
<feature type="region of interest" description="Disordered" evidence="7">
    <location>
        <begin position="761"/>
        <end position="787"/>
    </location>
</feature>
<evidence type="ECO:0000259" key="10">
    <source>
        <dbReference type="Pfam" id="PF25179"/>
    </source>
</evidence>
<dbReference type="InterPro" id="IPR009613">
    <property type="entry name" value="LMF"/>
</dbReference>
<feature type="domain" description="Lipase maturation factor 1/2 C-terminal" evidence="10">
    <location>
        <begin position="603"/>
        <end position="751"/>
    </location>
</feature>
<dbReference type="Pfam" id="PF25179">
    <property type="entry name" value="LMF1_C"/>
    <property type="match status" value="1"/>
</dbReference>
<dbReference type="GO" id="GO:0005789">
    <property type="term" value="C:endoplasmic reticulum membrane"/>
    <property type="evidence" value="ECO:0007669"/>
    <property type="project" value="UniProtKB-SubCell"/>
</dbReference>
<dbReference type="GO" id="GO:0051604">
    <property type="term" value="P:protein maturation"/>
    <property type="evidence" value="ECO:0007669"/>
    <property type="project" value="InterPro"/>
</dbReference>
<keyword evidence="12" id="KW-1185">Reference proteome</keyword>
<keyword evidence="5" id="KW-1133">Transmembrane helix</keyword>
<evidence type="ECO:0000256" key="1">
    <source>
        <dbReference type="ARBA" id="ARBA00004477"/>
    </source>
</evidence>
<sequence length="816" mass="87548">MLRVSLPLGAQAGDRIDVETASGACSSVVLPQGAPRGATLTLALPQNAADNDVERVLLRTGQPPGAVALEAESVAVCASLVDGTLRASEDDGEGARAAAAAAAAFSSPLEPAASALQSGVTIDEHAMTQFLAHVDDADKRSQVADVAAAAATAAATAAAPTATTAATATAADAAAAADADADADAASDAAAAAPPPTKSKEERLADLDRARERFAQSLRLVEGINETIPFLATVDFPSFAETFVVTKHVMLRLLGAVYFFAFLGAYLQNGALLGERGLMPAKPHLERLQKQNAAGGGSRLDGFLSAPSVYWWLPLSDASLDGVAAAGVAIASLVCCGLHSSAAMAAMWLLYFSLVTAAEGSTFYQYGWESQLLETGALAVFLPLLQRRDSDPSRVVLWLFRWLSFRISLGAGLIKVRGGSCWEARTCLHYHFETQPLPSPASFAFHFLPKWLLSRGVDLDLIVQLYASWAVLVPCCGERLRRLRRAAGALQVAFMLNIAASGNLSFLNHLTVVPSLSCLDDACWRPLARRCPRALAALVAEPAAALGKAEPPPSRLARAARVLLDCALLGVVGWLSWPVLANLLELGGGRQAMNASFGAFKLVNTYGAFGSVGEARYEPIVEFPCKPGAVTRRPCFCAPYHYRLDWNIWFLGFKPHQSMLQRRERWLFAFLLKLLAADPPALSLLAAGAADGAAFRDPEPPHARKAPRYAKVDMYRYSMAEPLWLLAARWWRAPATPLVWWSRAYEEQLVPAVTVGPRGELVRAEEPRKERPKARETQTPPPVDEEPQCALWTSMGECERNPRFMAQRCARACASQ</sequence>
<dbReference type="InterPro" id="IPR057433">
    <property type="entry name" value="LMF1/2_C"/>
</dbReference>
<dbReference type="PaxDb" id="2903-EOD27351"/>
<comment type="subcellular location">
    <subcellularLocation>
        <location evidence="1">Endoplasmic reticulum membrane</location>
        <topology evidence="1">Multi-pass membrane protein</topology>
    </subcellularLocation>
</comment>
<dbReference type="Proteomes" id="UP000013827">
    <property type="component" value="Unassembled WGS sequence"/>
</dbReference>
<accession>A0A0D3JV16</accession>
<evidence type="ECO:0000313" key="11">
    <source>
        <dbReference type="EnsemblProtists" id="EOD27351"/>
    </source>
</evidence>
<dbReference type="Pfam" id="PF06762">
    <property type="entry name" value="LMF1"/>
    <property type="match status" value="1"/>
</dbReference>
<dbReference type="PANTHER" id="PTHR14463">
    <property type="entry name" value="LIPASE MATURATION FACTOR"/>
    <property type="match status" value="1"/>
</dbReference>